<evidence type="ECO:0000256" key="8">
    <source>
        <dbReference type="ARBA" id="ARBA00033183"/>
    </source>
</evidence>
<keyword evidence="11" id="KW-1185">Reference proteome</keyword>
<keyword evidence="5" id="KW-0378">Hydrolase</keyword>
<evidence type="ECO:0000256" key="7">
    <source>
        <dbReference type="ARBA" id="ARBA00023118"/>
    </source>
</evidence>
<evidence type="ECO:0000256" key="4">
    <source>
        <dbReference type="ARBA" id="ARBA00022759"/>
    </source>
</evidence>
<dbReference type="Pfam" id="PF03787">
    <property type="entry name" value="RAMPs"/>
    <property type="match status" value="1"/>
</dbReference>
<evidence type="ECO:0000256" key="5">
    <source>
        <dbReference type="ARBA" id="ARBA00022801"/>
    </source>
</evidence>
<evidence type="ECO:0000256" key="3">
    <source>
        <dbReference type="ARBA" id="ARBA00022722"/>
    </source>
</evidence>
<keyword evidence="3" id="KW-0540">Nuclease</keyword>
<comment type="similarity">
    <text evidence="1">Belongs to the CRISPR-associated Csm3 family.</text>
</comment>
<gene>
    <name evidence="10" type="primary">csm3</name>
    <name evidence="10" type="ORF">P8X34_06675</name>
</gene>
<keyword evidence="4" id="KW-0255">Endonuclease</keyword>
<dbReference type="Proteomes" id="UP001571980">
    <property type="component" value="Unassembled WGS sequence"/>
</dbReference>
<evidence type="ECO:0000256" key="1">
    <source>
        <dbReference type="ARBA" id="ARBA00006342"/>
    </source>
</evidence>
<evidence type="ECO:0000313" key="10">
    <source>
        <dbReference type="EMBL" id="MFA4804420.1"/>
    </source>
</evidence>
<protein>
    <recommendedName>
        <fullName evidence="2">CRISPR system Cms endoribonuclease Csm3</fullName>
    </recommendedName>
    <alternativeName>
        <fullName evidence="8">CRISPR type III A-associated RAMP protein Csm3</fullName>
    </alternativeName>
</protein>
<feature type="domain" description="CRISPR type III-associated protein" evidence="9">
    <location>
        <begin position="15"/>
        <end position="215"/>
    </location>
</feature>
<dbReference type="NCBIfam" id="TIGR02582">
    <property type="entry name" value="cas7_TM1809"/>
    <property type="match status" value="1"/>
</dbReference>
<evidence type="ECO:0000256" key="6">
    <source>
        <dbReference type="ARBA" id="ARBA00022884"/>
    </source>
</evidence>
<evidence type="ECO:0000259" key="9">
    <source>
        <dbReference type="Pfam" id="PF03787"/>
    </source>
</evidence>
<sequence>MKIRKLYGKIILRGKLKAITGLKIGAGRNVAEIGGVDSPVIRDPVTQYPYIPGSSLKGRLRSLFEIYIATLKDDPNFFNKDIGTKDNPVRIHVCEDYEKAVVCPVCRLFGASGDKSNFPSRLIIRDLHLTEEWRKKPLEELTEVKPEISIDRITSKTNLRHFERVVAGAEFEFEIIYNVERLDQWQEDIKNLFTAMSLLEDSYLGGSGSRGYGKVQFAFESIELRPLKYYQTGDEETVFLVKDVKEKSTKTLLKEFDTLFSDIKRYLEEEVKSPKEAVTGGV</sequence>
<dbReference type="InterPro" id="IPR052216">
    <property type="entry name" value="CRISPR_Csm3_endoribonuclease"/>
</dbReference>
<dbReference type="PANTHER" id="PTHR35579:SF3">
    <property type="entry name" value="CRISPR SYSTEM CMS ENDORIBONUCLEASE CSM3"/>
    <property type="match status" value="1"/>
</dbReference>
<evidence type="ECO:0000256" key="2">
    <source>
        <dbReference type="ARBA" id="ARBA00022150"/>
    </source>
</evidence>
<comment type="caution">
    <text evidence="10">The sequence shown here is derived from an EMBL/GenBank/DDBJ whole genome shotgun (WGS) entry which is preliminary data.</text>
</comment>
<evidence type="ECO:0000313" key="11">
    <source>
        <dbReference type="Proteomes" id="UP001571980"/>
    </source>
</evidence>
<dbReference type="InterPro" id="IPR013412">
    <property type="entry name" value="CRISPR-assoc_RAMP_Csm3"/>
</dbReference>
<keyword evidence="6" id="KW-0694">RNA-binding</keyword>
<dbReference type="PANTHER" id="PTHR35579">
    <property type="entry name" value="CRISPR SYSTEM CMS ENDORIBONUCLEASE CSM3"/>
    <property type="match status" value="1"/>
</dbReference>
<keyword evidence="7" id="KW-0051">Antiviral defense</keyword>
<dbReference type="EMBL" id="JARRIG010000004">
    <property type="protein sequence ID" value="MFA4804420.1"/>
    <property type="molecule type" value="Genomic_DNA"/>
</dbReference>
<organism evidence="10 11">
    <name type="scientific">Pyrococcus kukulkanii</name>
    <dbReference type="NCBI Taxonomy" id="1609559"/>
    <lineage>
        <taxon>Archaea</taxon>
        <taxon>Methanobacteriati</taxon>
        <taxon>Methanobacteriota</taxon>
        <taxon>Thermococci</taxon>
        <taxon>Thermococcales</taxon>
        <taxon>Thermococcaceae</taxon>
        <taxon>Pyrococcus</taxon>
    </lineage>
</organism>
<accession>A0ABV4T3Y3</accession>
<reference evidence="10 11" key="1">
    <citation type="submission" date="2023-03" db="EMBL/GenBank/DDBJ databases">
        <title>Speciation in Pyrococcus: adaptation to high temperature as a mechanism.</title>
        <authorList>
            <person name="Gu J."/>
        </authorList>
    </citation>
    <scope>NUCLEOTIDE SEQUENCE [LARGE SCALE GENOMIC DNA]</scope>
    <source>
        <strain evidence="10 11">LMOA34</strain>
    </source>
</reference>
<proteinExistence type="inferred from homology"/>
<dbReference type="RefSeq" id="WP_372823728.1">
    <property type="nucleotide sequence ID" value="NZ_JARRIC010000002.1"/>
</dbReference>
<dbReference type="InterPro" id="IPR005537">
    <property type="entry name" value="RAMP_III_fam"/>
</dbReference>
<name>A0ABV4T3Y3_9EURY</name>